<reference evidence="15" key="1">
    <citation type="submission" date="2021-01" db="UniProtKB">
        <authorList>
            <consortium name="EnsemblMetazoa"/>
        </authorList>
    </citation>
    <scope>IDENTIFICATION</scope>
</reference>
<dbReference type="GeneID" id="111244902"/>
<dbReference type="InterPro" id="IPR007482">
    <property type="entry name" value="Tyr_Pase-like_PTPLA"/>
</dbReference>
<dbReference type="GO" id="GO:0030497">
    <property type="term" value="P:fatty acid elongation"/>
    <property type="evidence" value="ECO:0007669"/>
    <property type="project" value="TreeGrafter"/>
</dbReference>
<evidence type="ECO:0000256" key="3">
    <source>
        <dbReference type="ARBA" id="ARBA00007811"/>
    </source>
</evidence>
<proteinExistence type="inferred from homology"/>
<dbReference type="UniPathway" id="UPA00094"/>
<accession>A0A7M7J8E9</accession>
<feature type="transmembrane region" description="Helical" evidence="14">
    <location>
        <begin position="77"/>
        <end position="97"/>
    </location>
</feature>
<keyword evidence="10 14" id="KW-0472">Membrane</keyword>
<evidence type="ECO:0000256" key="2">
    <source>
        <dbReference type="ARBA" id="ARBA00005194"/>
    </source>
</evidence>
<organism evidence="15 16">
    <name type="scientific">Varroa destructor</name>
    <name type="common">Honeybee mite</name>
    <dbReference type="NCBI Taxonomy" id="109461"/>
    <lineage>
        <taxon>Eukaryota</taxon>
        <taxon>Metazoa</taxon>
        <taxon>Ecdysozoa</taxon>
        <taxon>Arthropoda</taxon>
        <taxon>Chelicerata</taxon>
        <taxon>Arachnida</taxon>
        <taxon>Acari</taxon>
        <taxon>Parasitiformes</taxon>
        <taxon>Mesostigmata</taxon>
        <taxon>Gamasina</taxon>
        <taxon>Dermanyssoidea</taxon>
        <taxon>Varroidae</taxon>
        <taxon>Varroa</taxon>
    </lineage>
</organism>
<dbReference type="PANTHER" id="PTHR11035:SF3">
    <property type="entry name" value="VERY-LONG-CHAIN (3R)-3-HYDROXYACYL-COA DEHYDRATASE"/>
    <property type="match status" value="1"/>
</dbReference>
<dbReference type="GO" id="GO:0030148">
    <property type="term" value="P:sphingolipid biosynthetic process"/>
    <property type="evidence" value="ECO:0007669"/>
    <property type="project" value="TreeGrafter"/>
</dbReference>
<dbReference type="CTD" id="9200"/>
<dbReference type="FunCoup" id="A0A7M7J8E9">
    <property type="interactions" value="747"/>
</dbReference>
<dbReference type="OrthoDB" id="46988at2759"/>
<dbReference type="KEGG" id="vde:111244902"/>
<dbReference type="GO" id="GO:0102158">
    <property type="term" value="F:very-long-chain (3R)-3-hydroxyacyl-CoA dehydratase activity"/>
    <property type="evidence" value="ECO:0007669"/>
    <property type="project" value="UniProtKB-EC"/>
</dbReference>
<evidence type="ECO:0000256" key="13">
    <source>
        <dbReference type="ARBA" id="ARBA00036671"/>
    </source>
</evidence>
<evidence type="ECO:0000256" key="12">
    <source>
        <dbReference type="ARBA" id="ARBA00023239"/>
    </source>
</evidence>
<keyword evidence="12 14" id="KW-0456">Lyase</keyword>
<evidence type="ECO:0000256" key="14">
    <source>
        <dbReference type="RuleBase" id="RU363109"/>
    </source>
</evidence>
<dbReference type="Pfam" id="PF04387">
    <property type="entry name" value="PTPLA"/>
    <property type="match status" value="1"/>
</dbReference>
<dbReference type="Proteomes" id="UP000594260">
    <property type="component" value="Unplaced"/>
</dbReference>
<evidence type="ECO:0000256" key="4">
    <source>
        <dbReference type="ARBA" id="ARBA00013122"/>
    </source>
</evidence>
<sequence length="223" mass="25336">MCKKEQSTFAKLYLTAYNGLQAASWSYVLIKSLSFMFEKQCYKGAFGNIELELGVAQTAGVMEVVHGVTGLVRANPLLTFIQMLSRIVVYWGILVAVPESRLQIGLPMLLVAWSIAEITRYLFYGLSLYNACPPILTWCRYSFFIILYPIGVSGELLSIYSALPYVKERGLFSINLPNPYNFSFDYHLVLVITMLIYLPGLPKLYSHMLSQRSKVLYPPKEKQ</sequence>
<evidence type="ECO:0000256" key="1">
    <source>
        <dbReference type="ARBA" id="ARBA00004141"/>
    </source>
</evidence>
<dbReference type="RefSeq" id="XP_022648178.1">
    <property type="nucleotide sequence ID" value="XM_022792443.1"/>
</dbReference>
<feature type="transmembrane region" description="Helical" evidence="14">
    <location>
        <begin position="184"/>
        <end position="201"/>
    </location>
</feature>
<evidence type="ECO:0000256" key="11">
    <source>
        <dbReference type="ARBA" id="ARBA00023160"/>
    </source>
</evidence>
<dbReference type="EnsemblMetazoa" id="XM_022792443">
    <property type="protein sequence ID" value="XP_022648178"/>
    <property type="gene ID" value="LOC111244902"/>
</dbReference>
<keyword evidence="8 14" id="KW-1133">Transmembrane helix</keyword>
<keyword evidence="14" id="KW-0256">Endoplasmic reticulum</keyword>
<name>A0A7M7J8E9_VARDE</name>
<feature type="transmembrane region" description="Helical" evidence="14">
    <location>
        <begin position="104"/>
        <end position="123"/>
    </location>
</feature>
<dbReference type="AlphaFoldDB" id="A0A7M7J8E9"/>
<keyword evidence="11 14" id="KW-0275">Fatty acid biosynthesis</keyword>
<comment type="catalytic activity">
    <reaction evidence="13 14">
        <text>a very-long-chain (3R)-3-hydroxyacyl-CoA = a very-long-chain (2E)-enoyl-CoA + H2O</text>
        <dbReference type="Rhea" id="RHEA:45812"/>
        <dbReference type="ChEBI" id="CHEBI:15377"/>
        <dbReference type="ChEBI" id="CHEBI:83728"/>
        <dbReference type="ChEBI" id="CHEBI:85440"/>
        <dbReference type="EC" id="4.2.1.134"/>
    </reaction>
</comment>
<comment type="function">
    <text evidence="14">Catalyzes the third of the four reactions of the long-chain fatty acids elongation cycle. This endoplasmic reticulum-bound enzymatic process, allows the addition of two carbons to the chain of long- and very long-chain fatty acids/VLCFAs per cycle. This enzyme catalyzes the dehydration of the 3-hydroxyacyl-CoA intermediate into trans-2,3-enoyl-CoA, within each cycle of fatty acid elongation. Thereby, it participates to the production of VLCFAs of different chain lengths that are involved in multiple biological processes as precursors of membrane lipids and lipid mediators.</text>
</comment>
<dbReference type="PANTHER" id="PTHR11035">
    <property type="entry name" value="VERY-LONG-CHAIN (3R)-3-HYDROXYACYL-COA DEHYDRATASE"/>
    <property type="match status" value="1"/>
</dbReference>
<comment type="pathway">
    <text evidence="2 14">Lipid metabolism; fatty acid biosynthesis.</text>
</comment>
<dbReference type="GO" id="GO:0005789">
    <property type="term" value="C:endoplasmic reticulum membrane"/>
    <property type="evidence" value="ECO:0007669"/>
    <property type="project" value="UniProtKB-SubCell"/>
</dbReference>
<evidence type="ECO:0000256" key="8">
    <source>
        <dbReference type="ARBA" id="ARBA00022989"/>
    </source>
</evidence>
<keyword evidence="9 14" id="KW-0443">Lipid metabolism</keyword>
<feature type="transmembrane region" description="Helical" evidence="14">
    <location>
        <begin position="143"/>
        <end position="163"/>
    </location>
</feature>
<dbReference type="InParanoid" id="A0A7M7J8E9"/>
<comment type="subcellular location">
    <subcellularLocation>
        <location evidence="14">Endoplasmic reticulum membrane</location>
        <topology evidence="14">Multi-pass membrane protein</topology>
    </subcellularLocation>
    <subcellularLocation>
        <location evidence="1">Membrane</location>
        <topology evidence="1">Multi-pass membrane protein</topology>
    </subcellularLocation>
</comment>
<dbReference type="GO" id="GO:0042761">
    <property type="term" value="P:very long-chain fatty acid biosynthetic process"/>
    <property type="evidence" value="ECO:0007669"/>
    <property type="project" value="TreeGrafter"/>
</dbReference>
<keyword evidence="16" id="KW-1185">Reference proteome</keyword>
<evidence type="ECO:0000256" key="9">
    <source>
        <dbReference type="ARBA" id="ARBA00023098"/>
    </source>
</evidence>
<evidence type="ECO:0000256" key="10">
    <source>
        <dbReference type="ARBA" id="ARBA00023136"/>
    </source>
</evidence>
<comment type="caution">
    <text evidence="14">Lacks conserved residue(s) required for the propagation of feature annotation.</text>
</comment>
<evidence type="ECO:0000313" key="15">
    <source>
        <dbReference type="EnsemblMetazoa" id="XP_022648178"/>
    </source>
</evidence>
<evidence type="ECO:0000313" key="16">
    <source>
        <dbReference type="Proteomes" id="UP000594260"/>
    </source>
</evidence>
<keyword evidence="6 14" id="KW-0812">Transmembrane</keyword>
<dbReference type="OMA" id="WSYILWQ"/>
<protein>
    <recommendedName>
        <fullName evidence="4 14">Very-long-chain (3R)-3-hydroxyacyl-CoA dehydratase</fullName>
        <ecNumber evidence="4 14">4.2.1.134</ecNumber>
    </recommendedName>
</protein>
<evidence type="ECO:0000256" key="5">
    <source>
        <dbReference type="ARBA" id="ARBA00022516"/>
    </source>
</evidence>
<evidence type="ECO:0000256" key="7">
    <source>
        <dbReference type="ARBA" id="ARBA00022832"/>
    </source>
</evidence>
<keyword evidence="7 14" id="KW-0276">Fatty acid metabolism</keyword>
<keyword evidence="5 14" id="KW-0444">Lipid biosynthesis</keyword>
<comment type="similarity">
    <text evidence="3 14">Belongs to the very long-chain fatty acids dehydratase HACD family.</text>
</comment>
<dbReference type="EC" id="4.2.1.134" evidence="4 14"/>
<evidence type="ECO:0000256" key="6">
    <source>
        <dbReference type="ARBA" id="ARBA00022692"/>
    </source>
</evidence>